<keyword evidence="2" id="KW-1185">Reference proteome</keyword>
<reference evidence="1 2" key="1">
    <citation type="submission" date="2018-08" db="EMBL/GenBank/DDBJ databases">
        <title>Genomic Encyclopedia of Archaeal and Bacterial Type Strains, Phase II (KMG-II): from individual species to whole genera.</title>
        <authorList>
            <person name="Goeker M."/>
        </authorList>
    </citation>
    <scope>NUCLEOTIDE SEQUENCE [LARGE SCALE GENOMIC DNA]</scope>
    <source>
        <strain evidence="1 2">DSM 45791</strain>
    </source>
</reference>
<dbReference type="Proteomes" id="UP000256269">
    <property type="component" value="Unassembled WGS sequence"/>
</dbReference>
<evidence type="ECO:0000313" key="2">
    <source>
        <dbReference type="Proteomes" id="UP000256269"/>
    </source>
</evidence>
<protein>
    <submittedName>
        <fullName evidence="1">Uncharacterized protein</fullName>
    </submittedName>
</protein>
<sequence>MGVPDNAELNAHELLLRLAGRLSDAQLWRFRDWLASGALPVLGRALPRALLHDRIGLTADEHGLLREIGADPSLTSSVLGIGAVPEPAFTFTGEAADQAASGDPVGVVLGATLRGREGLGEVRCAWRHAPGDSTHRVVLVSAVDDHHRLAGELQRMLRALGEHEPCVEVLAPDFELPPYHRAALDVSELLCFGAADLAHA</sequence>
<evidence type="ECO:0000313" key="1">
    <source>
        <dbReference type="EMBL" id="REH50157.1"/>
    </source>
</evidence>
<accession>A0A3E0HUM3</accession>
<dbReference type="EMBL" id="QUNO01000004">
    <property type="protein sequence ID" value="REH50157.1"/>
    <property type="molecule type" value="Genomic_DNA"/>
</dbReference>
<comment type="caution">
    <text evidence="1">The sequence shown here is derived from an EMBL/GenBank/DDBJ whole genome shotgun (WGS) entry which is preliminary data.</text>
</comment>
<proteinExistence type="predicted"/>
<gene>
    <name evidence="1" type="ORF">BCF44_104431</name>
</gene>
<dbReference type="AlphaFoldDB" id="A0A3E0HUM3"/>
<organism evidence="1 2">
    <name type="scientific">Kutzneria buriramensis</name>
    <dbReference type="NCBI Taxonomy" id="1045776"/>
    <lineage>
        <taxon>Bacteria</taxon>
        <taxon>Bacillati</taxon>
        <taxon>Actinomycetota</taxon>
        <taxon>Actinomycetes</taxon>
        <taxon>Pseudonocardiales</taxon>
        <taxon>Pseudonocardiaceae</taxon>
        <taxon>Kutzneria</taxon>
    </lineage>
</organism>
<name>A0A3E0HUM3_9PSEU</name>